<dbReference type="InterPro" id="IPR028366">
    <property type="entry name" value="PhoU"/>
</dbReference>
<feature type="domain" description="PhoU" evidence="2">
    <location>
        <begin position="105"/>
        <end position="185"/>
    </location>
</feature>
<accession>A0A0U1B1N9</accession>
<dbReference type="GO" id="GO:0030643">
    <property type="term" value="P:intracellular phosphate ion homeostasis"/>
    <property type="evidence" value="ECO:0007669"/>
    <property type="project" value="InterPro"/>
</dbReference>
<dbReference type="GO" id="GO:0006817">
    <property type="term" value="P:phosphate ion transport"/>
    <property type="evidence" value="ECO:0007669"/>
    <property type="project" value="UniProtKB-KW"/>
</dbReference>
<reference evidence="3 4" key="1">
    <citation type="submission" date="2015-03" db="EMBL/GenBank/DDBJ databases">
        <authorList>
            <person name="Murphy D."/>
        </authorList>
    </citation>
    <scope>NUCLEOTIDE SEQUENCE [LARGE SCALE GENOMIC DNA]</scope>
    <source>
        <strain evidence="3 4">PAP088</strain>
    </source>
</reference>
<dbReference type="PANTHER" id="PTHR42930:SF3">
    <property type="entry name" value="PHOSPHATE-SPECIFIC TRANSPORT SYSTEM ACCESSORY PROTEIN PHOU"/>
    <property type="match status" value="1"/>
</dbReference>
<evidence type="ECO:0000313" key="4">
    <source>
        <dbReference type="Proteomes" id="UP000045782"/>
    </source>
</evidence>
<evidence type="ECO:0000313" key="3">
    <source>
        <dbReference type="EMBL" id="CPV36858.1"/>
    </source>
</evidence>
<keyword evidence="1" id="KW-0813">Transport</keyword>
<dbReference type="RefSeq" id="WP_016891920.1">
    <property type="nucleotide sequence ID" value="NZ_CSVC01000031.1"/>
</dbReference>
<dbReference type="PANTHER" id="PTHR42930">
    <property type="entry name" value="PHOSPHATE-SPECIFIC TRANSPORT SYSTEM ACCESSORY PROTEIN PHOU"/>
    <property type="match status" value="1"/>
</dbReference>
<sequence length="205" mass="22132">MCGRAADMCTAATALLLGDQSESAATLHTSLRAVSKAGRSISDHAFSLLALQAPVASELRAVVATIHIVGNIDRMAGLAANVGRMALRESPRVTLPGDVRDLVVEMSLAAGYSAQNARCAIERGDPLFARQMEQEDGRMNILHRELFEVVMRPRWPHGCAAAADLVLIGRFYERFADHAVDIARQIYFQATGDHMAPQPQIALIG</sequence>
<dbReference type="SUPFAM" id="SSF109755">
    <property type="entry name" value="PhoU-like"/>
    <property type="match status" value="1"/>
</dbReference>
<dbReference type="Proteomes" id="UP000045782">
    <property type="component" value="Unassembled WGS sequence"/>
</dbReference>
<organism evidence="3 4">
    <name type="scientific">Mycobacteroides abscessus</name>
    <dbReference type="NCBI Taxonomy" id="36809"/>
    <lineage>
        <taxon>Bacteria</taxon>
        <taxon>Bacillati</taxon>
        <taxon>Actinomycetota</taxon>
        <taxon>Actinomycetes</taxon>
        <taxon>Mycobacteriales</taxon>
        <taxon>Mycobacteriaceae</taxon>
        <taxon>Mycobacteroides</taxon>
    </lineage>
</organism>
<name>A0A0U1B1N9_9MYCO</name>
<proteinExistence type="predicted"/>
<dbReference type="EMBL" id="CSWP01000001">
    <property type="protein sequence ID" value="CPV36858.1"/>
    <property type="molecule type" value="Genomic_DNA"/>
</dbReference>
<evidence type="ECO:0000259" key="2">
    <source>
        <dbReference type="Pfam" id="PF01895"/>
    </source>
</evidence>
<feature type="domain" description="PhoU" evidence="2">
    <location>
        <begin position="1"/>
        <end position="84"/>
    </location>
</feature>
<dbReference type="InterPro" id="IPR038078">
    <property type="entry name" value="PhoU-like_sf"/>
</dbReference>
<gene>
    <name evidence="3" type="primary">phoU2</name>
    <name evidence="3" type="ORF">ERS075579_00838</name>
</gene>
<keyword evidence="1" id="KW-0592">Phosphate transport</keyword>
<dbReference type="Gene3D" id="1.20.58.220">
    <property type="entry name" value="Phosphate transport system protein phou homolog 2, domain 2"/>
    <property type="match status" value="1"/>
</dbReference>
<evidence type="ECO:0000256" key="1">
    <source>
        <dbReference type="ARBA" id="ARBA00022592"/>
    </source>
</evidence>
<dbReference type="GO" id="GO:0045936">
    <property type="term" value="P:negative regulation of phosphate metabolic process"/>
    <property type="evidence" value="ECO:0007669"/>
    <property type="project" value="InterPro"/>
</dbReference>
<protein>
    <submittedName>
        <fullName evidence="3">Phosphate transport system protein phoU-like protein</fullName>
    </submittedName>
</protein>
<dbReference type="InterPro" id="IPR026022">
    <property type="entry name" value="PhoU_dom"/>
</dbReference>
<dbReference type="Pfam" id="PF01895">
    <property type="entry name" value="PhoU"/>
    <property type="match status" value="2"/>
</dbReference>
<dbReference type="AlphaFoldDB" id="A0A0U1B1N9"/>